<evidence type="ECO:0000259" key="1">
    <source>
        <dbReference type="SMART" id="SM00873"/>
    </source>
</evidence>
<proteinExistence type="predicted"/>
<dbReference type="EMBL" id="BAAFSF010000001">
    <property type="protein sequence ID" value="GAB1251688.1"/>
    <property type="molecule type" value="Genomic_DNA"/>
</dbReference>
<dbReference type="SUPFAM" id="SSF56037">
    <property type="entry name" value="PheT/TilS domain"/>
    <property type="match status" value="1"/>
</dbReference>
<dbReference type="PANTHER" id="PTHR39209:SF2">
    <property type="entry name" value="CYTOPLASMIC PROTEIN"/>
    <property type="match status" value="1"/>
</dbReference>
<dbReference type="InterPro" id="IPR005146">
    <property type="entry name" value="B3/B4_tRNA-bd"/>
</dbReference>
<feature type="domain" description="B3/B4 tRNA-binding" evidence="1">
    <location>
        <begin position="65"/>
        <end position="216"/>
    </location>
</feature>
<dbReference type="SMART" id="SM00873">
    <property type="entry name" value="B3_4"/>
    <property type="match status" value="1"/>
</dbReference>
<dbReference type="Pfam" id="PF03483">
    <property type="entry name" value="B3_4"/>
    <property type="match status" value="1"/>
</dbReference>
<dbReference type="InterPro" id="IPR020825">
    <property type="entry name" value="Phe-tRNA_synthase-like_B3/B4"/>
</dbReference>
<keyword evidence="2" id="KW-0436">Ligase</keyword>
<dbReference type="RefSeq" id="WP_411915491.1">
    <property type="nucleotide sequence ID" value="NZ_BAAFSF010000001.1"/>
</dbReference>
<accession>A0ABQ0E1V8</accession>
<organism evidence="2 3">
    <name type="scientific">Porphyromonas miyakawae</name>
    <dbReference type="NCBI Taxonomy" id="3137470"/>
    <lineage>
        <taxon>Bacteria</taxon>
        <taxon>Pseudomonadati</taxon>
        <taxon>Bacteroidota</taxon>
        <taxon>Bacteroidia</taxon>
        <taxon>Bacteroidales</taxon>
        <taxon>Porphyromonadaceae</taxon>
        <taxon>Porphyromonas</taxon>
    </lineage>
</organism>
<dbReference type="Proteomes" id="UP001628220">
    <property type="component" value="Unassembled WGS sequence"/>
</dbReference>
<name>A0ABQ0E1V8_9PORP</name>
<dbReference type="PANTHER" id="PTHR39209">
    <property type="match status" value="1"/>
</dbReference>
<protein>
    <submittedName>
        <fullName evidence="2">Phenylalanine--tRNA ligase beta subunit-related protein</fullName>
    </submittedName>
</protein>
<gene>
    <name evidence="2" type="ORF">Tsumi_07920</name>
</gene>
<evidence type="ECO:0000313" key="3">
    <source>
        <dbReference type="Proteomes" id="UP001628220"/>
    </source>
</evidence>
<dbReference type="GO" id="GO:0016874">
    <property type="term" value="F:ligase activity"/>
    <property type="evidence" value="ECO:0007669"/>
    <property type="project" value="UniProtKB-KW"/>
</dbReference>
<reference evidence="2 3" key="1">
    <citation type="journal article" date="2025" name="Int. J. Syst. Evol. Microbiol.">
        <title>Desulfovibrio falkowii sp. nov., Porphyromonas miyakawae sp. nov., Mediterraneibacter flintii sp. nov. and Owariibacterium komagatae gen. nov., sp. nov., isolated from human faeces.</title>
        <authorList>
            <person name="Hamaguchi T."/>
            <person name="Ohara M."/>
            <person name="Hisatomi A."/>
            <person name="Sekiguchi K."/>
            <person name="Takeda J.I."/>
            <person name="Ueyama J."/>
            <person name="Ito M."/>
            <person name="Nishiwaki H."/>
            <person name="Ogi T."/>
            <person name="Hirayama M."/>
            <person name="Ohkuma M."/>
            <person name="Sakamoto M."/>
            <person name="Ohno K."/>
        </authorList>
    </citation>
    <scope>NUCLEOTIDE SEQUENCE [LARGE SCALE GENOMIC DNA]</scope>
    <source>
        <strain evidence="2 3">13CB11C</strain>
    </source>
</reference>
<dbReference type="Gene3D" id="3.50.40.10">
    <property type="entry name" value="Phenylalanyl-trna Synthetase, Chain B, domain 3"/>
    <property type="match status" value="1"/>
</dbReference>
<sequence length="234" mass="26234">MTHHLTIDPHFATLVPHFAMAMIEAQVANTPYSIELQREIDREVAHIALTQTMESIKQMESIHFTRNAYKILGKDPNRYRPAAEQLRRRIVNKKGLYTINAIVDLGNLLSLITGFSMGLFDAPSVGRDVVMRVGTNADQFEGIGRGELNVEGLPLYCDKQGPFANPTSDSERTKVKNNTSELLLFINSFTPSEQNAKEALIEATELTISMLKRFLNAKEIVSQYHSAKETLLLS</sequence>
<comment type="caution">
    <text evidence="2">The sequence shown here is derived from an EMBL/GenBank/DDBJ whole genome shotgun (WGS) entry which is preliminary data.</text>
</comment>
<evidence type="ECO:0000313" key="2">
    <source>
        <dbReference type="EMBL" id="GAB1251688.1"/>
    </source>
</evidence>
<keyword evidence="3" id="KW-1185">Reference proteome</keyword>